<evidence type="ECO:0000313" key="2">
    <source>
        <dbReference type="WBParaSite" id="nRc.2.0.1.t31525-RA"/>
    </source>
</evidence>
<proteinExistence type="predicted"/>
<dbReference type="Proteomes" id="UP000887565">
    <property type="component" value="Unplaced"/>
</dbReference>
<organism evidence="1 2">
    <name type="scientific">Romanomermis culicivorax</name>
    <name type="common">Nematode worm</name>
    <dbReference type="NCBI Taxonomy" id="13658"/>
    <lineage>
        <taxon>Eukaryota</taxon>
        <taxon>Metazoa</taxon>
        <taxon>Ecdysozoa</taxon>
        <taxon>Nematoda</taxon>
        <taxon>Enoplea</taxon>
        <taxon>Dorylaimia</taxon>
        <taxon>Mermithida</taxon>
        <taxon>Mermithoidea</taxon>
        <taxon>Mermithidae</taxon>
        <taxon>Romanomermis</taxon>
    </lineage>
</organism>
<dbReference type="AlphaFoldDB" id="A0A915JZY9"/>
<protein>
    <submittedName>
        <fullName evidence="2">Uncharacterized protein</fullName>
    </submittedName>
</protein>
<accession>A0A915JZY9</accession>
<reference evidence="2" key="1">
    <citation type="submission" date="2022-11" db="UniProtKB">
        <authorList>
            <consortium name="WormBaseParasite"/>
        </authorList>
    </citation>
    <scope>IDENTIFICATION</scope>
</reference>
<name>A0A915JZY9_ROMCU</name>
<evidence type="ECO:0000313" key="1">
    <source>
        <dbReference type="Proteomes" id="UP000887565"/>
    </source>
</evidence>
<sequence length="60" mass="5831">MVSVTVVVVADVRAVGGCDVAVSGNEVGAGVAGSTSIRGGGGSRALNTSFGGFFKAFMHL</sequence>
<dbReference type="WBParaSite" id="nRc.2.0.1.t31525-RA">
    <property type="protein sequence ID" value="nRc.2.0.1.t31525-RA"/>
    <property type="gene ID" value="nRc.2.0.1.g31525"/>
</dbReference>
<keyword evidence="1" id="KW-1185">Reference proteome</keyword>